<keyword evidence="4" id="KW-1185">Reference proteome</keyword>
<organism evidence="2 3">
    <name type="scientific">Marinilactibacillus psychrotolerans</name>
    <dbReference type="NCBI Taxonomy" id="191770"/>
    <lineage>
        <taxon>Bacteria</taxon>
        <taxon>Bacillati</taxon>
        <taxon>Bacillota</taxon>
        <taxon>Bacilli</taxon>
        <taxon>Lactobacillales</taxon>
        <taxon>Carnobacteriaceae</taxon>
        <taxon>Marinilactibacillus</taxon>
    </lineage>
</organism>
<evidence type="ECO:0000313" key="4">
    <source>
        <dbReference type="Proteomes" id="UP001625374"/>
    </source>
</evidence>
<dbReference type="EMBL" id="JBGQQK010000001">
    <property type="protein sequence ID" value="MFL2101679.1"/>
    <property type="molecule type" value="Genomic_DNA"/>
</dbReference>
<name>A0A5R9C6L0_9LACT</name>
<reference evidence="2 3" key="1">
    <citation type="submission" date="2019-05" db="EMBL/GenBank/DDBJ databases">
        <title>The metagenome of a microbial culture collection derived from dairy environment covers the genomic content of the human microbiome.</title>
        <authorList>
            <person name="Roder T."/>
            <person name="Wuthrich D."/>
            <person name="Sattari Z."/>
            <person name="Von Ah U."/>
            <person name="Bar C."/>
            <person name="Ronchi F."/>
            <person name="Macpherson A.J."/>
            <person name="Ganal-Vonarburg S.C."/>
            <person name="Bruggmann R."/>
            <person name="Vergeres G."/>
        </authorList>
    </citation>
    <scope>NUCLEOTIDE SEQUENCE [LARGE SCALE GENOMIC DNA]</scope>
    <source>
        <strain evidence="2 3">FAM 24235</strain>
    </source>
</reference>
<protein>
    <submittedName>
        <fullName evidence="2">Uncharacterized protein</fullName>
    </submittedName>
</protein>
<dbReference type="RefSeq" id="WP_138471153.1">
    <property type="nucleotide sequence ID" value="NZ_JABUYJ010000005.1"/>
</dbReference>
<evidence type="ECO:0000313" key="3">
    <source>
        <dbReference type="Proteomes" id="UP000307201"/>
    </source>
</evidence>
<reference evidence="1 4" key="2">
    <citation type="submission" date="2024-08" db="EMBL/GenBank/DDBJ databases">
        <authorList>
            <person name="Arias E."/>
        </authorList>
    </citation>
    <scope>NUCLEOTIDE SEQUENCE [LARGE SCALE GENOMIC DNA]</scope>
    <source>
        <strain evidence="1 4">FAM 24106</strain>
    </source>
</reference>
<accession>A0A5R9C6L0</accession>
<gene>
    <name evidence="1" type="ORF">ACEN37_00280</name>
    <name evidence="2" type="ORF">FEZ48_03430</name>
</gene>
<dbReference type="EMBL" id="VBTE01000006">
    <property type="protein sequence ID" value="TLQ08709.1"/>
    <property type="molecule type" value="Genomic_DNA"/>
</dbReference>
<evidence type="ECO:0000313" key="2">
    <source>
        <dbReference type="EMBL" id="TLQ08709.1"/>
    </source>
</evidence>
<comment type="caution">
    <text evidence="2">The sequence shown here is derived from an EMBL/GenBank/DDBJ whole genome shotgun (WGS) entry which is preliminary data.</text>
</comment>
<dbReference type="Proteomes" id="UP001625374">
    <property type="component" value="Unassembled WGS sequence"/>
</dbReference>
<evidence type="ECO:0000313" key="1">
    <source>
        <dbReference type="EMBL" id="MFL2101679.1"/>
    </source>
</evidence>
<dbReference type="Proteomes" id="UP000307201">
    <property type="component" value="Unassembled WGS sequence"/>
</dbReference>
<sequence>MFLFFSTSVEASEFDDSDLIEVPEAIEGTLISDEGEEVTIVGELIEPDSEISLFSLSDSANDSESNLVSNEASYEFSIMAADTSGTKTTTQTDNSVSAKVILKIHYTETITGIKKAVLTQVSGSYKRIDPTVRINGAILTYGSTGPTRSNPAYITQRRTQTVVPSNFSYRTFFNTKVTQLGGGAVGANLGLNISRGTGRSWSLKVSNNLF</sequence>
<dbReference type="AlphaFoldDB" id="A0A5R9C6L0"/>
<proteinExistence type="predicted"/>